<feature type="repeat" description="TPR" evidence="1">
    <location>
        <begin position="243"/>
        <end position="276"/>
    </location>
</feature>
<dbReference type="InterPro" id="IPR019734">
    <property type="entry name" value="TPR_rpt"/>
</dbReference>
<proteinExistence type="predicted"/>
<feature type="region of interest" description="Disordered" evidence="2">
    <location>
        <begin position="68"/>
        <end position="96"/>
    </location>
</feature>
<dbReference type="EMBL" id="JANBOI010000533">
    <property type="protein sequence ID" value="KAJ1729911.1"/>
    <property type="molecule type" value="Genomic_DNA"/>
</dbReference>
<evidence type="ECO:0000313" key="3">
    <source>
        <dbReference type="EMBL" id="KAJ1729911.1"/>
    </source>
</evidence>
<dbReference type="AlphaFoldDB" id="A0A9W7YBH3"/>
<dbReference type="Proteomes" id="UP001143981">
    <property type="component" value="Unassembled WGS sequence"/>
</dbReference>
<gene>
    <name evidence="3" type="ORF">LPJ61_003293</name>
</gene>
<keyword evidence="4" id="KW-1185">Reference proteome</keyword>
<sequence>MGDVDWFSYLLHPESLHADFGPQSLGARWETPSARREAGAQVLQGLLSANNFRDYVLSAYPAIGDMPGRPGEKYAGPTPPSTPLSPAAGGADTADAEATRRIGQCARFSMSPETGLPSEQLEDVLRGSGLPELSARQDRLLGIADTLTGLVGFGVEDIEGAVHATVRFMYYLHLLESKDAGGSESERQFQYRRWAVRAAYREEEAGLALEVESSLAMDANCRHLKAHADSLDGSDEQTRLDKYRVIYDLGRVLLAQSRFDQALEMFRECQRIDPARGRADRFGLSRRRPAPSVDEYVVACTTIVRSLSPSIEQAATPTGQFDAMSISNQQDARVVPLIESKDYTEAARLCFLSALSHMPADSGAAAGDFTWMLSIHPRLLVH</sequence>
<keyword evidence="1" id="KW-0802">TPR repeat</keyword>
<accession>A0A9W7YBH3</accession>
<name>A0A9W7YBH3_9FUNG</name>
<evidence type="ECO:0000256" key="2">
    <source>
        <dbReference type="SAM" id="MobiDB-lite"/>
    </source>
</evidence>
<dbReference type="OrthoDB" id="5524833at2759"/>
<organism evidence="3 4">
    <name type="scientific">Coemansia biformis</name>
    <dbReference type="NCBI Taxonomy" id="1286918"/>
    <lineage>
        <taxon>Eukaryota</taxon>
        <taxon>Fungi</taxon>
        <taxon>Fungi incertae sedis</taxon>
        <taxon>Zoopagomycota</taxon>
        <taxon>Kickxellomycotina</taxon>
        <taxon>Kickxellomycetes</taxon>
        <taxon>Kickxellales</taxon>
        <taxon>Kickxellaceae</taxon>
        <taxon>Coemansia</taxon>
    </lineage>
</organism>
<reference evidence="3" key="1">
    <citation type="submission" date="2022-07" db="EMBL/GenBank/DDBJ databases">
        <title>Phylogenomic reconstructions and comparative analyses of Kickxellomycotina fungi.</title>
        <authorList>
            <person name="Reynolds N.K."/>
            <person name="Stajich J.E."/>
            <person name="Barry K."/>
            <person name="Grigoriev I.V."/>
            <person name="Crous P."/>
            <person name="Smith M.E."/>
        </authorList>
    </citation>
    <scope>NUCLEOTIDE SEQUENCE</scope>
    <source>
        <strain evidence="3">BCRC 34381</strain>
    </source>
</reference>
<evidence type="ECO:0008006" key="5">
    <source>
        <dbReference type="Google" id="ProtNLM"/>
    </source>
</evidence>
<feature type="non-terminal residue" evidence="3">
    <location>
        <position position="382"/>
    </location>
</feature>
<dbReference type="PROSITE" id="PS50005">
    <property type="entry name" value="TPR"/>
    <property type="match status" value="1"/>
</dbReference>
<evidence type="ECO:0000313" key="4">
    <source>
        <dbReference type="Proteomes" id="UP001143981"/>
    </source>
</evidence>
<feature type="compositionally biased region" description="Low complexity" evidence="2">
    <location>
        <begin position="84"/>
        <end position="93"/>
    </location>
</feature>
<comment type="caution">
    <text evidence="3">The sequence shown here is derived from an EMBL/GenBank/DDBJ whole genome shotgun (WGS) entry which is preliminary data.</text>
</comment>
<protein>
    <recommendedName>
        <fullName evidence="5">TPR-like protein</fullName>
    </recommendedName>
</protein>
<evidence type="ECO:0000256" key="1">
    <source>
        <dbReference type="PROSITE-ProRule" id="PRU00339"/>
    </source>
</evidence>